<dbReference type="InterPro" id="IPR036397">
    <property type="entry name" value="RNaseH_sf"/>
</dbReference>
<keyword evidence="2" id="KW-1185">Reference proteome</keyword>
<dbReference type="GO" id="GO:0003676">
    <property type="term" value="F:nucleic acid binding"/>
    <property type="evidence" value="ECO:0007669"/>
    <property type="project" value="InterPro"/>
</dbReference>
<feature type="non-terminal residue" evidence="1">
    <location>
        <position position="1"/>
    </location>
</feature>
<comment type="caution">
    <text evidence="1">The sequence shown here is derived from an EMBL/GenBank/DDBJ whole genome shotgun (WGS) entry which is preliminary data.</text>
</comment>
<dbReference type="AlphaFoldDB" id="A0AAN6MYS8"/>
<sequence length="164" mass="19007">PKEKDLKRLHVWAAVGHDFKSDLTWYDVPGNTNGKMTMKVYRDQILEPVVGSWIREGQRFVLEEDNDSGHGGSKHNIVRTWKQQNGLESYFNCSSSPDFSPIERAWQAPKQYVKKRPCWEDSIVKELAEEGWAHLQQSTINDWVDKIPQILDECIYLEGKMTGN</sequence>
<dbReference type="Gene3D" id="3.30.420.10">
    <property type="entry name" value="Ribonuclease H-like superfamily/Ribonuclease H"/>
    <property type="match status" value="1"/>
</dbReference>
<evidence type="ECO:0000313" key="1">
    <source>
        <dbReference type="EMBL" id="KAK3936031.1"/>
    </source>
</evidence>
<accession>A0AAN6MYS8</accession>
<protein>
    <submittedName>
        <fullName evidence="1">Uncharacterized protein</fullName>
    </submittedName>
</protein>
<evidence type="ECO:0000313" key="2">
    <source>
        <dbReference type="Proteomes" id="UP001303473"/>
    </source>
</evidence>
<name>A0AAN6MYS8_9PEZI</name>
<organism evidence="1 2">
    <name type="scientific">Diplogelasinospora grovesii</name>
    <dbReference type="NCBI Taxonomy" id="303347"/>
    <lineage>
        <taxon>Eukaryota</taxon>
        <taxon>Fungi</taxon>
        <taxon>Dikarya</taxon>
        <taxon>Ascomycota</taxon>
        <taxon>Pezizomycotina</taxon>
        <taxon>Sordariomycetes</taxon>
        <taxon>Sordariomycetidae</taxon>
        <taxon>Sordariales</taxon>
        <taxon>Diplogelasinosporaceae</taxon>
        <taxon>Diplogelasinospora</taxon>
    </lineage>
</organism>
<dbReference type="Proteomes" id="UP001303473">
    <property type="component" value="Unassembled WGS sequence"/>
</dbReference>
<dbReference type="EMBL" id="MU853897">
    <property type="protein sequence ID" value="KAK3936031.1"/>
    <property type="molecule type" value="Genomic_DNA"/>
</dbReference>
<reference evidence="2" key="1">
    <citation type="journal article" date="2023" name="Mol. Phylogenet. Evol.">
        <title>Genome-scale phylogeny and comparative genomics of the fungal order Sordariales.</title>
        <authorList>
            <person name="Hensen N."/>
            <person name="Bonometti L."/>
            <person name="Westerberg I."/>
            <person name="Brannstrom I.O."/>
            <person name="Guillou S."/>
            <person name="Cros-Aarteil S."/>
            <person name="Calhoun S."/>
            <person name="Haridas S."/>
            <person name="Kuo A."/>
            <person name="Mondo S."/>
            <person name="Pangilinan J."/>
            <person name="Riley R."/>
            <person name="LaButti K."/>
            <person name="Andreopoulos B."/>
            <person name="Lipzen A."/>
            <person name="Chen C."/>
            <person name="Yan M."/>
            <person name="Daum C."/>
            <person name="Ng V."/>
            <person name="Clum A."/>
            <person name="Steindorff A."/>
            <person name="Ohm R.A."/>
            <person name="Martin F."/>
            <person name="Silar P."/>
            <person name="Natvig D.O."/>
            <person name="Lalanne C."/>
            <person name="Gautier V."/>
            <person name="Ament-Velasquez S.L."/>
            <person name="Kruys A."/>
            <person name="Hutchinson M.I."/>
            <person name="Powell A.J."/>
            <person name="Barry K."/>
            <person name="Miller A.N."/>
            <person name="Grigoriev I.V."/>
            <person name="Debuchy R."/>
            <person name="Gladieux P."/>
            <person name="Hiltunen Thoren M."/>
            <person name="Johannesson H."/>
        </authorList>
    </citation>
    <scope>NUCLEOTIDE SEQUENCE [LARGE SCALE GENOMIC DNA]</scope>
    <source>
        <strain evidence="2">CBS 340.73</strain>
    </source>
</reference>
<proteinExistence type="predicted"/>
<gene>
    <name evidence="1" type="ORF">QBC46DRAFT_270506</name>
</gene>